<keyword evidence="2" id="KW-1185">Reference proteome</keyword>
<organism evidence="1 2">
    <name type="scientific">Phytopseudomonas seleniipraecipitans</name>
    <dbReference type="NCBI Taxonomy" id="640205"/>
    <lineage>
        <taxon>Bacteria</taxon>
        <taxon>Pseudomonadati</taxon>
        <taxon>Pseudomonadota</taxon>
        <taxon>Gammaproteobacteria</taxon>
        <taxon>Pseudomonadales</taxon>
        <taxon>Pseudomonadaceae</taxon>
        <taxon>Phytopseudomonas</taxon>
    </lineage>
</organism>
<reference evidence="1" key="1">
    <citation type="submission" date="2021-05" db="EMBL/GenBank/DDBJ databases">
        <title>Complete genome sequence of Pseudomonas seleniipraecipitans strain D1-6.</title>
        <authorList>
            <person name="Lafi F."/>
            <person name="Eida A."/>
            <person name="Alam I."/>
            <person name="Hert H."/>
            <person name="Saad M."/>
        </authorList>
    </citation>
    <scope>NUCLEOTIDE SEQUENCE</scope>
    <source>
        <strain evidence="1">D1-6</strain>
    </source>
</reference>
<protein>
    <submittedName>
        <fullName evidence="1">Uncharacterized protein</fullName>
    </submittedName>
</protein>
<dbReference type="RefSeq" id="WP_164090916.1">
    <property type="nucleotide sequence ID" value="NZ_CP076114.1"/>
</dbReference>
<dbReference type="Proteomes" id="UP000887421">
    <property type="component" value="Chromosome"/>
</dbReference>
<proteinExistence type="predicted"/>
<name>A0ABY5J5I0_9GAMM</name>
<dbReference type="EMBL" id="CP076114">
    <property type="protein sequence ID" value="UUD62199.1"/>
    <property type="molecule type" value="Genomic_DNA"/>
</dbReference>
<gene>
    <name evidence="1" type="ORF">D16iCDA_10780</name>
</gene>
<accession>A0ABY5J5I0</accession>
<evidence type="ECO:0000313" key="1">
    <source>
        <dbReference type="EMBL" id="UUD62199.1"/>
    </source>
</evidence>
<sequence>MLIAMIGSSGLEPIAPWLAKRRLLTCAARRSANAKVICVMLDQADPNGAVTVSIPLTHLLA</sequence>
<evidence type="ECO:0000313" key="2">
    <source>
        <dbReference type="Proteomes" id="UP000887421"/>
    </source>
</evidence>